<keyword evidence="6" id="KW-0503">Monooxygenase</keyword>
<gene>
    <name evidence="6" type="ORF">KGD83_16815</name>
</gene>
<dbReference type="InterPro" id="IPR050641">
    <property type="entry name" value="RIFMO-like"/>
</dbReference>
<dbReference type="Gene3D" id="3.30.70.2450">
    <property type="match status" value="1"/>
</dbReference>
<keyword evidence="3" id="KW-0274">FAD</keyword>
<dbReference type="PANTHER" id="PTHR43004">
    <property type="entry name" value="TRK SYSTEM POTASSIUM UPTAKE PROTEIN"/>
    <property type="match status" value="1"/>
</dbReference>
<evidence type="ECO:0000256" key="4">
    <source>
        <dbReference type="SAM" id="MobiDB-lite"/>
    </source>
</evidence>
<dbReference type="InterPro" id="IPR002938">
    <property type="entry name" value="FAD-bd"/>
</dbReference>
<reference evidence="7" key="1">
    <citation type="submission" date="2021-05" db="EMBL/GenBank/DDBJ databases">
        <title>Direct Submission.</title>
        <authorList>
            <person name="Li K."/>
            <person name="Gao J."/>
        </authorList>
    </citation>
    <scope>NUCLEOTIDE SEQUENCE [LARGE SCALE GENOMIC DNA]</scope>
    <source>
        <strain evidence="7">HDS12</strain>
    </source>
</reference>
<dbReference type="NCBIfam" id="NF006002">
    <property type="entry name" value="PRK08132.1"/>
    <property type="match status" value="1"/>
</dbReference>
<dbReference type="SUPFAM" id="SSF51905">
    <property type="entry name" value="FAD/NAD(P)-binding domain"/>
    <property type="match status" value="1"/>
</dbReference>
<dbReference type="Pfam" id="PF01494">
    <property type="entry name" value="FAD_binding_3"/>
    <property type="match status" value="1"/>
</dbReference>
<feature type="compositionally biased region" description="Basic and acidic residues" evidence="4">
    <location>
        <begin position="585"/>
        <end position="594"/>
    </location>
</feature>
<evidence type="ECO:0000259" key="5">
    <source>
        <dbReference type="Pfam" id="PF01494"/>
    </source>
</evidence>
<sequence length="594" mass="63493">MRPPAPRTPADTAADPVLVLGAGPVGQTAALLLARRGVPVLLMDARPERDAVGSKAICQQRDVLDVWDWLGAGRVAEEGLTWDTARTFYRDSELFSVRLPDPGASPLPPFVNISQSRTEQVLDERLAAAGVRTLWNHRVTGVSQDARGVTVECRTPDGPVRLRGSHALSCLGAHGGVVREALGLSFDGTTFDDRFLICDIRADLAGWERERRFYFDPEWNPGRQVLIHPCPGSVYRIDWQVPSDFDLDAEEASGRLEARIRQIIGERPYEIVWQSVYRFHTRVAERMRAGRVLLLGDNAHLVAPFGARGLNSGVQDAENAAWKLAYVLAGWAGEELLESYHAERHAAALENADVTSATMRFLVPQDEEEHRVRLTVLEAALTEEAARARVDSGRLAEPFWYTDSSLTTPCPERPFGGRPPRGRAPAPCPGVVLPDAPVDLPGDDAPARLRPLLREGLTLLVGAAPEGADPDAFLEGVRAAARGATPAPVTALYLDRIDTTGALTRALAPEPGQVWLVRPDAHVAAVVAGADPDAVRAAVRTALGLAPAPAVPASTDGASGPAADSTCDPGASAAADRPAGTVPDPRGDEPAPTA</sequence>
<dbReference type="Proteomes" id="UP000678016">
    <property type="component" value="Chromosome"/>
</dbReference>
<dbReference type="InterPro" id="IPR036188">
    <property type="entry name" value="FAD/NAD-bd_sf"/>
</dbReference>
<feature type="domain" description="FAD-binding" evidence="5">
    <location>
        <begin position="16"/>
        <end position="351"/>
    </location>
</feature>
<evidence type="ECO:0000256" key="2">
    <source>
        <dbReference type="ARBA" id="ARBA00022630"/>
    </source>
</evidence>
<name>A0ABX8C1N9_9ACTN</name>
<dbReference type="PRINTS" id="PR00420">
    <property type="entry name" value="RNGMNOXGNASE"/>
</dbReference>
<evidence type="ECO:0000256" key="3">
    <source>
        <dbReference type="ARBA" id="ARBA00022827"/>
    </source>
</evidence>
<proteinExistence type="predicted"/>
<dbReference type="PANTHER" id="PTHR43004:SF19">
    <property type="entry name" value="BINDING MONOOXYGENASE, PUTATIVE (JCVI)-RELATED"/>
    <property type="match status" value="1"/>
</dbReference>
<protein>
    <submittedName>
        <fullName evidence="6">FAD-dependent monooxygenase</fullName>
    </submittedName>
</protein>
<feature type="region of interest" description="Disordered" evidence="4">
    <location>
        <begin position="548"/>
        <end position="594"/>
    </location>
</feature>
<comment type="cofactor">
    <cofactor evidence="1">
        <name>FAD</name>
        <dbReference type="ChEBI" id="CHEBI:57692"/>
    </cofactor>
</comment>
<dbReference type="RefSeq" id="WP_212640100.1">
    <property type="nucleotide sequence ID" value="NZ_CP074132.1"/>
</dbReference>
<organism evidence="6 7">
    <name type="scientific">Nocardiopsis akebiae</name>
    <dbReference type="NCBI Taxonomy" id="2831968"/>
    <lineage>
        <taxon>Bacteria</taxon>
        <taxon>Bacillati</taxon>
        <taxon>Actinomycetota</taxon>
        <taxon>Actinomycetes</taxon>
        <taxon>Streptosporangiales</taxon>
        <taxon>Nocardiopsidaceae</taxon>
        <taxon>Nocardiopsis</taxon>
    </lineage>
</organism>
<dbReference type="Gene3D" id="3.50.50.60">
    <property type="entry name" value="FAD/NAD(P)-binding domain"/>
    <property type="match status" value="1"/>
</dbReference>
<keyword evidence="7" id="KW-1185">Reference proteome</keyword>
<dbReference type="Gene3D" id="3.40.30.120">
    <property type="match status" value="1"/>
</dbReference>
<evidence type="ECO:0000313" key="7">
    <source>
        <dbReference type="Proteomes" id="UP000678016"/>
    </source>
</evidence>
<dbReference type="EMBL" id="CP074132">
    <property type="protein sequence ID" value="QUX27013.1"/>
    <property type="molecule type" value="Genomic_DNA"/>
</dbReference>
<dbReference type="GO" id="GO:0004497">
    <property type="term" value="F:monooxygenase activity"/>
    <property type="evidence" value="ECO:0007669"/>
    <property type="project" value="UniProtKB-KW"/>
</dbReference>
<evidence type="ECO:0000256" key="1">
    <source>
        <dbReference type="ARBA" id="ARBA00001974"/>
    </source>
</evidence>
<evidence type="ECO:0000313" key="6">
    <source>
        <dbReference type="EMBL" id="QUX27013.1"/>
    </source>
</evidence>
<keyword evidence="2" id="KW-0285">Flavoprotein</keyword>
<accession>A0ABX8C1N9</accession>
<keyword evidence="6" id="KW-0560">Oxidoreductase</keyword>